<dbReference type="InterPro" id="IPR009003">
    <property type="entry name" value="Peptidase_S1_PA"/>
</dbReference>
<gene>
    <name evidence="10" type="primary">CSON014307</name>
</gene>
<dbReference type="OMA" id="PCRLQNS"/>
<proteinExistence type="inferred from homology"/>
<dbReference type="PRINTS" id="PR00722">
    <property type="entry name" value="CHYMOTRYPSIN"/>
</dbReference>
<dbReference type="SUPFAM" id="SSF50494">
    <property type="entry name" value="Trypsin-like serine proteases"/>
    <property type="match status" value="1"/>
</dbReference>
<dbReference type="GO" id="GO:0004252">
    <property type="term" value="F:serine-type endopeptidase activity"/>
    <property type="evidence" value="ECO:0007669"/>
    <property type="project" value="InterPro"/>
</dbReference>
<dbReference type="Gene3D" id="2.40.10.10">
    <property type="entry name" value="Trypsin-like serine proteases"/>
    <property type="match status" value="1"/>
</dbReference>
<dbReference type="FunFam" id="2.40.10.10:FF:000068">
    <property type="entry name" value="transmembrane protease serine 2"/>
    <property type="match status" value="1"/>
</dbReference>
<evidence type="ECO:0000256" key="2">
    <source>
        <dbReference type="ARBA" id="ARBA00022757"/>
    </source>
</evidence>
<protein>
    <submittedName>
        <fullName evidence="10">CSON014307 protein</fullName>
    </submittedName>
</protein>
<keyword evidence="2" id="KW-0222">Digestion</keyword>
<feature type="chain" id="PRO_5016349452" evidence="8">
    <location>
        <begin position="20"/>
        <end position="298"/>
    </location>
</feature>
<dbReference type="PANTHER" id="PTHR24276:SF91">
    <property type="entry name" value="AT26814P-RELATED"/>
    <property type="match status" value="1"/>
</dbReference>
<evidence type="ECO:0000256" key="3">
    <source>
        <dbReference type="ARBA" id="ARBA00022801"/>
    </source>
</evidence>
<comment type="similarity">
    <text evidence="6">Belongs to the peptidase S1 family. CLIP subfamily.</text>
</comment>
<accession>A0A336LS69</accession>
<evidence type="ECO:0000256" key="5">
    <source>
        <dbReference type="ARBA" id="ARBA00023157"/>
    </source>
</evidence>
<feature type="signal peptide" evidence="8">
    <location>
        <begin position="1"/>
        <end position="19"/>
    </location>
</feature>
<dbReference type="InterPro" id="IPR043504">
    <property type="entry name" value="Peptidase_S1_PA_chymotrypsin"/>
</dbReference>
<dbReference type="PROSITE" id="PS00134">
    <property type="entry name" value="TRYPSIN_HIS"/>
    <property type="match status" value="1"/>
</dbReference>
<dbReference type="InterPro" id="IPR018114">
    <property type="entry name" value="TRYPSIN_HIS"/>
</dbReference>
<dbReference type="GO" id="GO:0006508">
    <property type="term" value="P:proteolysis"/>
    <property type="evidence" value="ECO:0007669"/>
    <property type="project" value="UniProtKB-KW"/>
</dbReference>
<dbReference type="EMBL" id="UFQT01000078">
    <property type="protein sequence ID" value="SSX19419.1"/>
    <property type="molecule type" value="Genomic_DNA"/>
</dbReference>
<keyword evidence="8" id="KW-0732">Signal</keyword>
<evidence type="ECO:0000313" key="10">
    <source>
        <dbReference type="EMBL" id="SSX19419.1"/>
    </source>
</evidence>
<evidence type="ECO:0000256" key="1">
    <source>
        <dbReference type="ARBA" id="ARBA00022670"/>
    </source>
</evidence>
<keyword evidence="3 7" id="KW-0378">Hydrolase</keyword>
<dbReference type="CDD" id="cd00190">
    <property type="entry name" value="Tryp_SPc"/>
    <property type="match status" value="1"/>
</dbReference>
<keyword evidence="4 7" id="KW-0720">Serine protease</keyword>
<evidence type="ECO:0000256" key="8">
    <source>
        <dbReference type="SAM" id="SignalP"/>
    </source>
</evidence>
<keyword evidence="5" id="KW-1015">Disulfide bond</keyword>
<reference evidence="10" key="1">
    <citation type="submission" date="2018-07" db="EMBL/GenBank/DDBJ databases">
        <authorList>
            <person name="Quirk P.G."/>
            <person name="Krulwich T.A."/>
        </authorList>
    </citation>
    <scope>NUCLEOTIDE SEQUENCE</scope>
</reference>
<sequence length="298" mass="32816">MWISFSILLLAICFSQNEAKPQWNIPDFKIPQAPKIPGLNSFSTPEEARSRSLSSRIINGMPAALGQFPHQVRSRTKVGPHKYSICGGSIISETVVLTAAHCVKGHESFDLGFGSIEFNNPEVEVTTTDKIIHPEYDHSHLHNDIALLILPSALEFTKNIKPIQLPSYSQTDMSFADEKATVSGHGKTGDDESSSKRLMYVHVKVIDNEECTKFYGKKLIKDFTICTVGWNKRSSGTCQGDSGGPLITYDEDLDDNIQIGVVSFVAGTGCESKVPAGYVRVTSYLDWIAENSDVEIRS</sequence>
<dbReference type="GO" id="GO:0007586">
    <property type="term" value="P:digestion"/>
    <property type="evidence" value="ECO:0007669"/>
    <property type="project" value="UniProtKB-KW"/>
</dbReference>
<dbReference type="InterPro" id="IPR001314">
    <property type="entry name" value="Peptidase_S1A"/>
</dbReference>
<dbReference type="PANTHER" id="PTHR24276">
    <property type="entry name" value="POLYSERASE-RELATED"/>
    <property type="match status" value="1"/>
</dbReference>
<dbReference type="AlphaFoldDB" id="A0A336LS69"/>
<dbReference type="Pfam" id="PF00089">
    <property type="entry name" value="Trypsin"/>
    <property type="match status" value="1"/>
</dbReference>
<dbReference type="InterPro" id="IPR033116">
    <property type="entry name" value="TRYPSIN_SER"/>
</dbReference>
<dbReference type="InterPro" id="IPR001254">
    <property type="entry name" value="Trypsin_dom"/>
</dbReference>
<dbReference type="InterPro" id="IPR050430">
    <property type="entry name" value="Peptidase_S1"/>
</dbReference>
<keyword evidence="1 7" id="KW-0645">Protease</keyword>
<dbReference type="PROSITE" id="PS00135">
    <property type="entry name" value="TRYPSIN_SER"/>
    <property type="match status" value="1"/>
</dbReference>
<feature type="domain" description="Peptidase S1" evidence="9">
    <location>
        <begin position="57"/>
        <end position="293"/>
    </location>
</feature>
<evidence type="ECO:0000256" key="7">
    <source>
        <dbReference type="RuleBase" id="RU363034"/>
    </source>
</evidence>
<evidence type="ECO:0000259" key="9">
    <source>
        <dbReference type="PROSITE" id="PS50240"/>
    </source>
</evidence>
<dbReference type="VEuPathDB" id="VectorBase:CSON014307"/>
<evidence type="ECO:0000256" key="6">
    <source>
        <dbReference type="ARBA" id="ARBA00024195"/>
    </source>
</evidence>
<name>A0A336LS69_CULSO</name>
<dbReference type="PROSITE" id="PS50240">
    <property type="entry name" value="TRYPSIN_DOM"/>
    <property type="match status" value="1"/>
</dbReference>
<organism evidence="10">
    <name type="scientific">Culicoides sonorensis</name>
    <name type="common">Biting midge</name>
    <dbReference type="NCBI Taxonomy" id="179676"/>
    <lineage>
        <taxon>Eukaryota</taxon>
        <taxon>Metazoa</taxon>
        <taxon>Ecdysozoa</taxon>
        <taxon>Arthropoda</taxon>
        <taxon>Hexapoda</taxon>
        <taxon>Insecta</taxon>
        <taxon>Pterygota</taxon>
        <taxon>Neoptera</taxon>
        <taxon>Endopterygota</taxon>
        <taxon>Diptera</taxon>
        <taxon>Nematocera</taxon>
        <taxon>Chironomoidea</taxon>
        <taxon>Ceratopogonidae</taxon>
        <taxon>Ceratopogoninae</taxon>
        <taxon>Culicoides</taxon>
        <taxon>Monoculicoides</taxon>
    </lineage>
</organism>
<evidence type="ECO:0000256" key="4">
    <source>
        <dbReference type="ARBA" id="ARBA00022825"/>
    </source>
</evidence>
<dbReference type="SMART" id="SM00020">
    <property type="entry name" value="Tryp_SPc"/>
    <property type="match status" value="1"/>
</dbReference>